<feature type="domain" description="LOB" evidence="3">
    <location>
        <begin position="71"/>
        <end position="172"/>
    </location>
</feature>
<dbReference type="RefSeq" id="XP_008795517.2">
    <property type="nucleotide sequence ID" value="XM_008797295.4"/>
</dbReference>
<dbReference type="GeneID" id="103711228"/>
<organism evidence="4 6">
    <name type="scientific">Phoenix dactylifera</name>
    <name type="common">Date palm</name>
    <dbReference type="NCBI Taxonomy" id="42345"/>
    <lineage>
        <taxon>Eukaryota</taxon>
        <taxon>Viridiplantae</taxon>
        <taxon>Streptophyta</taxon>
        <taxon>Embryophyta</taxon>
        <taxon>Tracheophyta</taxon>
        <taxon>Spermatophyta</taxon>
        <taxon>Magnoliopsida</taxon>
        <taxon>Liliopsida</taxon>
        <taxon>Arecaceae</taxon>
        <taxon>Coryphoideae</taxon>
        <taxon>Phoeniceae</taxon>
        <taxon>Phoenix</taxon>
    </lineage>
</organism>
<evidence type="ECO:0000313" key="4">
    <source>
        <dbReference type="Proteomes" id="UP000228380"/>
    </source>
</evidence>
<evidence type="ECO:0000313" key="5">
    <source>
        <dbReference type="RefSeq" id="XP_008795517.2"/>
    </source>
</evidence>
<dbReference type="PROSITE" id="PS50891">
    <property type="entry name" value="LOB"/>
    <property type="match status" value="1"/>
</dbReference>
<feature type="compositionally biased region" description="Low complexity" evidence="2">
    <location>
        <begin position="299"/>
        <end position="308"/>
    </location>
</feature>
<reference evidence="5 6" key="1">
    <citation type="submission" date="2025-04" db="UniProtKB">
        <authorList>
            <consortium name="RefSeq"/>
        </authorList>
    </citation>
    <scope>IDENTIFICATION</scope>
    <source>
        <tissue evidence="5 6">Young leaves</tissue>
    </source>
</reference>
<keyword evidence="4" id="KW-1185">Reference proteome</keyword>
<dbReference type="RefSeq" id="XP_026662085.2">
    <property type="nucleotide sequence ID" value="XM_026806284.2"/>
</dbReference>
<dbReference type="PANTHER" id="PTHR31301:SF186">
    <property type="entry name" value="OS09G0364100 PROTEIN"/>
    <property type="match status" value="1"/>
</dbReference>
<sequence length="321" mass="34688">MYQPSEAIDVPSRMAAGSAGPGATLRRPISIPILILIMIAGSCSYKTSATSSHHCPSSLPSSSSAAASSSHACAACKYQRRKCNPDCILAPYFPADRRREFLNAHRLFGVANMLKIIRHVDPDQRYDAMRSIIYQSNARARDPIGGCHRIVVELERQLQRDSAELFLVHRQLAIYHAQAVLSPATAALADPNLLLNPLDDGGGGGDHVHSGHADNIIINNSNNPNNNQNYSYSGIIGLELPVPPPLPVPPLPLPLPPPSLMQHQEQPQCVVDEREVIPLVDMCDIGPDIATGDDDESSKSSTASNTGSFHSPEMSQRETQT</sequence>
<evidence type="ECO:0000256" key="1">
    <source>
        <dbReference type="ARBA" id="ARBA00005474"/>
    </source>
</evidence>
<comment type="similarity">
    <text evidence="1">Belongs to the LOB domain-containing protein family.</text>
</comment>
<gene>
    <name evidence="5 6" type="primary">LOC103711228</name>
</gene>
<dbReference type="Proteomes" id="UP000228380">
    <property type="component" value="Unplaced"/>
</dbReference>
<accession>A0A8B8J6U6</accession>
<protein>
    <submittedName>
        <fullName evidence="5 6">LOB domain-containing protein 27-like</fullName>
    </submittedName>
</protein>
<dbReference type="OrthoDB" id="1893065at2759"/>
<evidence type="ECO:0000313" key="6">
    <source>
        <dbReference type="RefSeq" id="XP_026662085.2"/>
    </source>
</evidence>
<dbReference type="InterPro" id="IPR004883">
    <property type="entry name" value="LOB"/>
</dbReference>
<dbReference type="KEGG" id="pda:103711228"/>
<evidence type="ECO:0000259" key="3">
    <source>
        <dbReference type="PROSITE" id="PS50891"/>
    </source>
</evidence>
<dbReference type="PANTHER" id="PTHR31301">
    <property type="entry name" value="LOB DOMAIN-CONTAINING PROTEIN 4-RELATED"/>
    <property type="match status" value="1"/>
</dbReference>
<name>A0A8B8J6U6_PHODC</name>
<proteinExistence type="inferred from homology"/>
<dbReference type="Pfam" id="PF03195">
    <property type="entry name" value="LOB"/>
    <property type="match status" value="1"/>
</dbReference>
<evidence type="ECO:0000256" key="2">
    <source>
        <dbReference type="SAM" id="MobiDB-lite"/>
    </source>
</evidence>
<feature type="region of interest" description="Disordered" evidence="2">
    <location>
        <begin position="286"/>
        <end position="321"/>
    </location>
</feature>
<dbReference type="AlphaFoldDB" id="A0A8B8J6U6"/>